<organism evidence="4 5">
    <name type="scientific">Abeliophyllum distichum</name>
    <dbReference type="NCBI Taxonomy" id="126358"/>
    <lineage>
        <taxon>Eukaryota</taxon>
        <taxon>Viridiplantae</taxon>
        <taxon>Streptophyta</taxon>
        <taxon>Embryophyta</taxon>
        <taxon>Tracheophyta</taxon>
        <taxon>Spermatophyta</taxon>
        <taxon>Magnoliopsida</taxon>
        <taxon>eudicotyledons</taxon>
        <taxon>Gunneridae</taxon>
        <taxon>Pentapetalae</taxon>
        <taxon>asterids</taxon>
        <taxon>lamiids</taxon>
        <taxon>Lamiales</taxon>
        <taxon>Oleaceae</taxon>
        <taxon>Forsythieae</taxon>
        <taxon>Abeliophyllum</taxon>
    </lineage>
</organism>
<accession>A0ABD1SYW5</accession>
<keyword evidence="2" id="KW-0808">Transferase</keyword>
<dbReference type="Pfam" id="PF02458">
    <property type="entry name" value="Transferase"/>
    <property type="match status" value="1"/>
</dbReference>
<protein>
    <submittedName>
        <fullName evidence="4">HXXXD-type acyl-transferase family protein</fullName>
    </submittedName>
</protein>
<dbReference type="AlphaFoldDB" id="A0ABD1SYW5"/>
<dbReference type="GO" id="GO:0016746">
    <property type="term" value="F:acyltransferase activity"/>
    <property type="evidence" value="ECO:0007669"/>
    <property type="project" value="UniProtKB-KW"/>
</dbReference>
<dbReference type="Proteomes" id="UP001604336">
    <property type="component" value="Unassembled WGS sequence"/>
</dbReference>
<keyword evidence="3" id="KW-0012">Acyltransferase</keyword>
<reference evidence="5" key="1">
    <citation type="submission" date="2024-07" db="EMBL/GenBank/DDBJ databases">
        <title>Two chromosome-level genome assemblies of Korean endemic species Abeliophyllum distichum and Forsythia ovata (Oleaceae).</title>
        <authorList>
            <person name="Jang H."/>
        </authorList>
    </citation>
    <scope>NUCLEOTIDE SEQUENCE [LARGE SCALE GENOMIC DNA]</scope>
</reference>
<evidence type="ECO:0000256" key="2">
    <source>
        <dbReference type="ARBA" id="ARBA00022679"/>
    </source>
</evidence>
<evidence type="ECO:0000256" key="1">
    <source>
        <dbReference type="ARBA" id="ARBA00009861"/>
    </source>
</evidence>
<name>A0ABD1SYW5_9LAMI</name>
<evidence type="ECO:0000256" key="3">
    <source>
        <dbReference type="ARBA" id="ARBA00023315"/>
    </source>
</evidence>
<evidence type="ECO:0000313" key="5">
    <source>
        <dbReference type="Proteomes" id="UP001604336"/>
    </source>
</evidence>
<dbReference type="PANTHER" id="PTHR31623">
    <property type="entry name" value="F21J9.9"/>
    <property type="match status" value="1"/>
</dbReference>
<dbReference type="PANTHER" id="PTHR31623:SF124">
    <property type="entry name" value="VINORINE SYNTHASE-RELATED"/>
    <property type="match status" value="1"/>
</dbReference>
<evidence type="ECO:0000313" key="4">
    <source>
        <dbReference type="EMBL" id="KAL2505660.1"/>
    </source>
</evidence>
<keyword evidence="5" id="KW-1185">Reference proteome</keyword>
<dbReference type="Gene3D" id="3.30.559.10">
    <property type="entry name" value="Chloramphenicol acetyltransferase-like domain"/>
    <property type="match status" value="2"/>
</dbReference>
<sequence>MDMAHPSHARLMDETLVLDLVLGQLPCVGDQGPYLLLEISGSPLWMPFPWDFLIPHSGSVFVSFMPDTFWVIVFVTSAHSLCTKGDSLGEECGNLLSRFDFDPTYAVCHVGLKCNSVSTFVHGGGLFSFLSGFEEKVLIDRVERTMKINIVNRKFIKPSTPTPVNLRTYKLSCLDELNPTMNVVGLLYYPYTDNIGNVINNLEKSIAQILPQFYPFAGRYIKENHSVDCSDQGVEYIEAQVDRELLEIIGSGVEPGELNDLLPVEVGAADEANDPVMSVQISKFKCGGVAIATTISHRIVDSSSLGTFLSAWAKASRGDNTEPIIPNFDSAFYFPGENLGELDFGTIRTRDPTIVTKRILFDKKAIANLRARVSHLYEKSDRPASRVLVVSSFLSEVLIRCDRKKLGKTRACFISQAVNIRERTVPPLSKYSCGNLVSLGIVEHSAEETKSLDFERLVPLLGSTARKAVSNCLKILSNGPDGHKILVNDFAGATDKSHDENLNGIWFTDWSKFGFYDNDFGFGKPIWTSVANIPIKNLIIMLNTKENDGIEAWVHLHEKDMPYFEQDEEIKKLTT</sequence>
<comment type="caution">
    <text evidence="4">The sequence shown here is derived from an EMBL/GenBank/DDBJ whole genome shotgun (WGS) entry which is preliminary data.</text>
</comment>
<dbReference type="EMBL" id="JBFOLK010000006">
    <property type="protein sequence ID" value="KAL2505660.1"/>
    <property type="molecule type" value="Genomic_DNA"/>
</dbReference>
<gene>
    <name evidence="4" type="ORF">Adt_21281</name>
</gene>
<comment type="similarity">
    <text evidence="1">Belongs to the plant acyltransferase family.</text>
</comment>
<proteinExistence type="inferred from homology"/>
<dbReference type="InterPro" id="IPR023213">
    <property type="entry name" value="CAT-like_dom_sf"/>
</dbReference>